<keyword evidence="1" id="KW-0732">Signal</keyword>
<keyword evidence="3" id="KW-1185">Reference proteome</keyword>
<organism evidence="2 3">
    <name type="scientific">Vagococcus martis</name>
    <dbReference type="NCBI Taxonomy" id="1768210"/>
    <lineage>
        <taxon>Bacteria</taxon>
        <taxon>Bacillati</taxon>
        <taxon>Bacillota</taxon>
        <taxon>Bacilli</taxon>
        <taxon>Lactobacillales</taxon>
        <taxon>Enterococcaceae</taxon>
        <taxon>Vagococcus</taxon>
    </lineage>
</organism>
<dbReference type="Proteomes" id="UP000189970">
    <property type="component" value="Unassembled WGS sequence"/>
</dbReference>
<reference evidence="2 3" key="1">
    <citation type="submission" date="2017-02" db="EMBL/GenBank/DDBJ databases">
        <title>Vagococcus cremeus sp. nov., isolated from the small intestine of a marten, Martes flavigula.</title>
        <authorList>
            <person name="Tak E.J."/>
            <person name="Bae J.-W."/>
        </authorList>
    </citation>
    <scope>NUCLEOTIDE SEQUENCE [LARGE SCALE GENOMIC DNA]</scope>
    <source>
        <strain evidence="2 3">D7T301</strain>
    </source>
</reference>
<proteinExistence type="predicted"/>
<dbReference type="AlphaFoldDB" id="A0A1V4DF09"/>
<dbReference type="RefSeq" id="WP_079344808.1">
    <property type="nucleotide sequence ID" value="NZ_MVAB01000001.1"/>
</dbReference>
<evidence type="ECO:0000256" key="1">
    <source>
        <dbReference type="SAM" id="SignalP"/>
    </source>
</evidence>
<evidence type="ECO:0000313" key="3">
    <source>
        <dbReference type="Proteomes" id="UP000189970"/>
    </source>
</evidence>
<feature type="chain" id="PRO_5039493172" evidence="1">
    <location>
        <begin position="22"/>
        <end position="181"/>
    </location>
</feature>
<gene>
    <name evidence="2" type="ORF">BW731_00585</name>
</gene>
<comment type="caution">
    <text evidence="2">The sequence shown here is derived from an EMBL/GenBank/DDBJ whole genome shotgun (WGS) entry which is preliminary data.</text>
</comment>
<dbReference type="EMBL" id="MVAB01000001">
    <property type="protein sequence ID" value="OPF86800.1"/>
    <property type="molecule type" value="Genomic_DNA"/>
</dbReference>
<feature type="signal peptide" evidence="1">
    <location>
        <begin position="1"/>
        <end position="21"/>
    </location>
</feature>
<name>A0A1V4DF09_9ENTE</name>
<protein>
    <submittedName>
        <fullName evidence="2">Uncharacterized protein</fullName>
    </submittedName>
</protein>
<accession>A0A1V4DF09</accession>
<sequence>MKAKIKVCLFFLLFVNLSACSSNSKKRVEESKETQITSSTFEITSSDINYSSTESVVTDTSSSRLESESESTTVQNDMVNLGTIYYQDLDINDPIQANSQYLGCYIVDDGSTVNLIPLMAATVQNLQIYISGQGNEDYYQQFLNKAIETSNLTGGKPVSIFDREDGDIIITAQSGEIILSK</sequence>
<evidence type="ECO:0000313" key="2">
    <source>
        <dbReference type="EMBL" id="OPF86800.1"/>
    </source>
</evidence>